<dbReference type="Pfam" id="PF00856">
    <property type="entry name" value="SET"/>
    <property type="match status" value="1"/>
</dbReference>
<evidence type="ECO:0000313" key="6">
    <source>
        <dbReference type="Proteomes" id="UP001219355"/>
    </source>
</evidence>
<dbReference type="PANTHER" id="PTHR12197">
    <property type="entry name" value="HISTONE-LYSINE N-METHYLTRANSFERASE SMYD"/>
    <property type="match status" value="1"/>
</dbReference>
<name>A0AAF0IJC6_9EURO</name>
<accession>A0AAF0IJC6</accession>
<dbReference type="SUPFAM" id="SSF144232">
    <property type="entry name" value="HIT/MYND zinc finger-like"/>
    <property type="match status" value="1"/>
</dbReference>
<keyword evidence="3" id="KW-0862">Zinc</keyword>
<dbReference type="EMBL" id="CP120628">
    <property type="protein sequence ID" value="WEW58767.1"/>
    <property type="molecule type" value="Genomic_DNA"/>
</dbReference>
<dbReference type="Proteomes" id="UP001219355">
    <property type="component" value="Chromosome 2"/>
</dbReference>
<sequence>MASEKSADYLELLSQQEKATAILLNDTHNPLRHLQRGKIHFELGFPDLAAADAYRALTLFEYVLDPESEYVARKRREFMNDDGAMRSLELEKRTSEISFCDSEDLNEARSGENCEKNTLFEDVSWNDYYENIGDVYILLVESLVHCGCMRDAYDFCAQGLKLAQGAEEDARNEVLGKLMYVIKRSSADLECWTYQGNGFDPAGLQAQGFARRVLYPWNTHEPDRNSPKVMELLNKRLEQVAPKCEVRAVKLPALHALETGAKSESDSNRKEEISIQLGLFAKEDIAPGEVILRESSMLTATNRLHDDLCDACNNSLPQLDAAEPPFACANCEDTIFCSEKCYEIAYATYHRAICGAEGLESIAKDIHDPKDKADCLYLLLLARALAMAETQHIHPLDLPEVKYIWGDFHRTEDDPSTPSFPIPAQHLTDIPAPPPSATLPFSFQLNILQPMRIVEEMGLDPFDSLQTYDTWIFNTLYAKFRGTASGRLSTWDGGPELCAVHPLWCLANHSCDPNVRWEWGGEINFVARNGDERVQWGGEAERERRRKDRRGGVAIKKDEEILNHYCDLKMGVKARREWAMGALGGPCQCPRCVWEAAPW</sequence>
<dbReference type="GO" id="GO:0005634">
    <property type="term" value="C:nucleus"/>
    <property type="evidence" value="ECO:0007669"/>
    <property type="project" value="TreeGrafter"/>
</dbReference>
<dbReference type="SUPFAM" id="SSF82199">
    <property type="entry name" value="SET domain"/>
    <property type="match status" value="1"/>
</dbReference>
<dbReference type="Gene3D" id="2.170.270.10">
    <property type="entry name" value="SET domain"/>
    <property type="match status" value="2"/>
</dbReference>
<organism evidence="5 6">
    <name type="scientific">Emydomyces testavorans</name>
    <dbReference type="NCBI Taxonomy" id="2070801"/>
    <lineage>
        <taxon>Eukaryota</taxon>
        <taxon>Fungi</taxon>
        <taxon>Dikarya</taxon>
        <taxon>Ascomycota</taxon>
        <taxon>Pezizomycotina</taxon>
        <taxon>Eurotiomycetes</taxon>
        <taxon>Eurotiomycetidae</taxon>
        <taxon>Onygenales</taxon>
        <taxon>Nannizziopsiaceae</taxon>
        <taxon>Emydomyces</taxon>
    </lineage>
</organism>
<dbReference type="GO" id="GO:0008270">
    <property type="term" value="F:zinc ion binding"/>
    <property type="evidence" value="ECO:0007669"/>
    <property type="project" value="UniProtKB-KW"/>
</dbReference>
<dbReference type="InterPro" id="IPR002893">
    <property type="entry name" value="Znf_MYND"/>
</dbReference>
<dbReference type="InterPro" id="IPR001214">
    <property type="entry name" value="SET_dom"/>
</dbReference>
<feature type="domain" description="MYND-type" evidence="4">
    <location>
        <begin position="309"/>
        <end position="354"/>
    </location>
</feature>
<dbReference type="PROSITE" id="PS01360">
    <property type="entry name" value="ZF_MYND_1"/>
    <property type="match status" value="1"/>
</dbReference>
<protein>
    <recommendedName>
        <fullName evidence="4">MYND-type domain-containing protein</fullName>
    </recommendedName>
</protein>
<dbReference type="Gene3D" id="6.10.140.2220">
    <property type="match status" value="1"/>
</dbReference>
<evidence type="ECO:0000256" key="2">
    <source>
        <dbReference type="ARBA" id="ARBA00022771"/>
    </source>
</evidence>
<dbReference type="Gene3D" id="1.10.220.160">
    <property type="match status" value="1"/>
</dbReference>
<evidence type="ECO:0000256" key="3">
    <source>
        <dbReference type="ARBA" id="ARBA00022833"/>
    </source>
</evidence>
<reference evidence="5" key="1">
    <citation type="submission" date="2023-03" db="EMBL/GenBank/DDBJ databases">
        <title>Emydomyces testavorans Genome Sequence.</title>
        <authorList>
            <person name="Hoyer L."/>
        </authorList>
    </citation>
    <scope>NUCLEOTIDE SEQUENCE</scope>
    <source>
        <strain evidence="5">16-2883</strain>
    </source>
</reference>
<proteinExistence type="predicted"/>
<keyword evidence="1" id="KW-0479">Metal-binding</keyword>
<dbReference type="InterPro" id="IPR050869">
    <property type="entry name" value="H3K4_H4K5_MeTrfase"/>
</dbReference>
<evidence type="ECO:0000256" key="1">
    <source>
        <dbReference type="ARBA" id="ARBA00022723"/>
    </source>
</evidence>
<dbReference type="AlphaFoldDB" id="A0AAF0IJC6"/>
<gene>
    <name evidence="5" type="ORF">PRK78_004235</name>
</gene>
<evidence type="ECO:0000313" key="5">
    <source>
        <dbReference type="EMBL" id="WEW58767.1"/>
    </source>
</evidence>
<keyword evidence="2" id="KW-0863">Zinc-finger</keyword>
<evidence type="ECO:0000259" key="4">
    <source>
        <dbReference type="PROSITE" id="PS01360"/>
    </source>
</evidence>
<keyword evidence="6" id="KW-1185">Reference proteome</keyword>
<dbReference type="InterPro" id="IPR046341">
    <property type="entry name" value="SET_dom_sf"/>
</dbReference>
<dbReference type="PANTHER" id="PTHR12197:SF273">
    <property type="entry name" value="MYND-TYPE ZINC FINGER PROTEIN SAMB"/>
    <property type="match status" value="1"/>
</dbReference>